<evidence type="ECO:0000256" key="1">
    <source>
        <dbReference type="SAM" id="MobiDB-lite"/>
    </source>
</evidence>
<accession>A0A4C1XJB7</accession>
<proteinExistence type="predicted"/>
<dbReference type="EMBL" id="BGZK01000838">
    <property type="protein sequence ID" value="GBP62295.1"/>
    <property type="molecule type" value="Genomic_DNA"/>
</dbReference>
<gene>
    <name evidence="2" type="ORF">EVAR_48468_1</name>
</gene>
<dbReference type="Proteomes" id="UP000299102">
    <property type="component" value="Unassembled WGS sequence"/>
</dbReference>
<feature type="region of interest" description="Disordered" evidence="1">
    <location>
        <begin position="115"/>
        <end position="151"/>
    </location>
</feature>
<keyword evidence="3" id="KW-1185">Reference proteome</keyword>
<reference evidence="2 3" key="1">
    <citation type="journal article" date="2019" name="Commun. Biol.">
        <title>The bagworm genome reveals a unique fibroin gene that provides high tensile strength.</title>
        <authorList>
            <person name="Kono N."/>
            <person name="Nakamura H."/>
            <person name="Ohtoshi R."/>
            <person name="Tomita M."/>
            <person name="Numata K."/>
            <person name="Arakawa K."/>
        </authorList>
    </citation>
    <scope>NUCLEOTIDE SEQUENCE [LARGE SCALE GENOMIC DNA]</scope>
</reference>
<protein>
    <submittedName>
        <fullName evidence="2">Uncharacterized protein</fullName>
    </submittedName>
</protein>
<name>A0A4C1XJB7_EUMVA</name>
<dbReference type="AlphaFoldDB" id="A0A4C1XJB7"/>
<sequence length="191" mass="21408">MSLLRDDKAWRVPIVALNPSELSASVPPLSRATVGRFLRKRAARGLGAGPRVRHIFYLGGHSRPPDPIIIYLAFLHRRAPPPAAPSEGRPRYEFSAELRSARHLAARLLSEKQCPNFPQKNPDVAAGRPPARAGGNGLMNLARLPSSQNKSRYNKSRGRFFFRHIQAEQNPDMREGMLQVIRPNRLLRLDA</sequence>
<evidence type="ECO:0000313" key="3">
    <source>
        <dbReference type="Proteomes" id="UP000299102"/>
    </source>
</evidence>
<comment type="caution">
    <text evidence="2">The sequence shown here is derived from an EMBL/GenBank/DDBJ whole genome shotgun (WGS) entry which is preliminary data.</text>
</comment>
<evidence type="ECO:0000313" key="2">
    <source>
        <dbReference type="EMBL" id="GBP62295.1"/>
    </source>
</evidence>
<organism evidence="2 3">
    <name type="scientific">Eumeta variegata</name>
    <name type="common">Bagworm moth</name>
    <name type="synonym">Eumeta japonica</name>
    <dbReference type="NCBI Taxonomy" id="151549"/>
    <lineage>
        <taxon>Eukaryota</taxon>
        <taxon>Metazoa</taxon>
        <taxon>Ecdysozoa</taxon>
        <taxon>Arthropoda</taxon>
        <taxon>Hexapoda</taxon>
        <taxon>Insecta</taxon>
        <taxon>Pterygota</taxon>
        <taxon>Neoptera</taxon>
        <taxon>Endopterygota</taxon>
        <taxon>Lepidoptera</taxon>
        <taxon>Glossata</taxon>
        <taxon>Ditrysia</taxon>
        <taxon>Tineoidea</taxon>
        <taxon>Psychidae</taxon>
        <taxon>Oiketicinae</taxon>
        <taxon>Eumeta</taxon>
    </lineage>
</organism>